<dbReference type="SUPFAM" id="SSF100950">
    <property type="entry name" value="NagB/RpiA/CoA transferase-like"/>
    <property type="match status" value="1"/>
</dbReference>
<accession>A0ABD5K0R0</accession>
<reference evidence="6 7" key="1">
    <citation type="submission" date="2024-03" db="EMBL/GenBank/DDBJ databases">
        <title>Reference genomes for the five species model microbial community.</title>
        <authorList>
            <person name="Padfield D."/>
        </authorList>
    </citation>
    <scope>NUCLEOTIDE SEQUENCE [LARGE SCALE GENOMIC DNA]</scope>
    <source>
        <strain evidence="6 7">AB1</strain>
    </source>
</reference>
<dbReference type="RefSeq" id="WP_339441943.1">
    <property type="nucleotide sequence ID" value="NZ_JBBHKQ010000002.1"/>
</dbReference>
<dbReference type="InterPro" id="IPR007324">
    <property type="entry name" value="Sugar-bd_dom_put"/>
</dbReference>
<evidence type="ECO:0000313" key="7">
    <source>
        <dbReference type="Proteomes" id="UP001362311"/>
    </source>
</evidence>
<dbReference type="GO" id="GO:0003677">
    <property type="term" value="F:DNA binding"/>
    <property type="evidence" value="ECO:0007669"/>
    <property type="project" value="UniProtKB-KW"/>
</dbReference>
<evidence type="ECO:0000259" key="5">
    <source>
        <dbReference type="Pfam" id="PF04198"/>
    </source>
</evidence>
<dbReference type="PANTHER" id="PTHR34294:SF1">
    <property type="entry name" value="TRANSCRIPTIONAL REGULATOR LSRR"/>
    <property type="match status" value="1"/>
</dbReference>
<dbReference type="InterPro" id="IPR009057">
    <property type="entry name" value="Homeodomain-like_sf"/>
</dbReference>
<evidence type="ECO:0000256" key="2">
    <source>
        <dbReference type="ARBA" id="ARBA00023015"/>
    </source>
</evidence>
<name>A0ABD5K0R0_9HYPH</name>
<dbReference type="InterPro" id="IPR036388">
    <property type="entry name" value="WH-like_DNA-bd_sf"/>
</dbReference>
<organism evidence="6 7">
    <name type="scientific">Ochrobactrum teleogrylli</name>
    <dbReference type="NCBI Taxonomy" id="2479765"/>
    <lineage>
        <taxon>Bacteria</taxon>
        <taxon>Pseudomonadati</taxon>
        <taxon>Pseudomonadota</taxon>
        <taxon>Alphaproteobacteria</taxon>
        <taxon>Hyphomicrobiales</taxon>
        <taxon>Brucellaceae</taxon>
        <taxon>Brucella/Ochrobactrum group</taxon>
        <taxon>Ochrobactrum</taxon>
    </lineage>
</organism>
<dbReference type="Gene3D" id="3.40.50.1360">
    <property type="match status" value="1"/>
</dbReference>
<comment type="similarity">
    <text evidence="1">Belongs to the SorC transcriptional regulatory family.</text>
</comment>
<protein>
    <submittedName>
        <fullName evidence="6">Sugar-binding transcriptional regulator</fullName>
    </submittedName>
</protein>
<keyword evidence="2" id="KW-0805">Transcription regulation</keyword>
<evidence type="ECO:0000313" key="6">
    <source>
        <dbReference type="EMBL" id="MEJ5902575.1"/>
    </source>
</evidence>
<evidence type="ECO:0000256" key="4">
    <source>
        <dbReference type="ARBA" id="ARBA00023163"/>
    </source>
</evidence>
<feature type="domain" description="Sugar-binding" evidence="5">
    <location>
        <begin position="58"/>
        <end position="309"/>
    </location>
</feature>
<dbReference type="SUPFAM" id="SSF46689">
    <property type="entry name" value="Homeodomain-like"/>
    <property type="match status" value="1"/>
</dbReference>
<dbReference type="Gene3D" id="1.10.10.10">
    <property type="entry name" value="Winged helix-like DNA-binding domain superfamily/Winged helix DNA-binding domain"/>
    <property type="match status" value="1"/>
</dbReference>
<dbReference type="InterPro" id="IPR051054">
    <property type="entry name" value="SorC_transcr_regulators"/>
</dbReference>
<gene>
    <name evidence="6" type="ORF">WIX40_21030</name>
</gene>
<dbReference type="EMBL" id="JBBHKQ010000002">
    <property type="protein sequence ID" value="MEJ5902575.1"/>
    <property type="molecule type" value="Genomic_DNA"/>
</dbReference>
<sequence length="312" mass="34277">MSDFQEDLRVRAAWLYYKEGMTQDQVAQELGVTRTRVLRMLGTARQDGIVQIRVTAKQSRCVELERAIEERHGLERAIIIPTPVQNEQTSDVIGAVLGEFIADRLDQNVTIGLGWGKTLSSALGSIPQQDAKGISVVSLLGGLTKVSAFNPSEFAWRLGDRLSAECLLMAAPVFAPDAKTRDALMTHPGIREVFRRSEHLDLAIISVGDLSPSSTFVKYGLLEKEEIASLERAGAIGDVLCRFVNARGEIVDHQVNDRVIAVHPETLRSARKVVLASGGWQKLAVFKAAMKLLRPNIIVTDEVVAERLLGED</sequence>
<comment type="caution">
    <text evidence="6">The sequence shown here is derived from an EMBL/GenBank/DDBJ whole genome shotgun (WGS) entry which is preliminary data.</text>
</comment>
<dbReference type="Pfam" id="PF04198">
    <property type="entry name" value="Sugar-bind"/>
    <property type="match status" value="1"/>
</dbReference>
<keyword evidence="4" id="KW-0804">Transcription</keyword>
<keyword evidence="3" id="KW-0238">DNA-binding</keyword>
<dbReference type="Proteomes" id="UP001362311">
    <property type="component" value="Unassembled WGS sequence"/>
</dbReference>
<evidence type="ECO:0000256" key="3">
    <source>
        <dbReference type="ARBA" id="ARBA00023125"/>
    </source>
</evidence>
<dbReference type="InterPro" id="IPR037171">
    <property type="entry name" value="NagB/RpiA_transferase-like"/>
</dbReference>
<dbReference type="AlphaFoldDB" id="A0ABD5K0R0"/>
<proteinExistence type="inferred from homology"/>
<dbReference type="PANTHER" id="PTHR34294">
    <property type="entry name" value="TRANSCRIPTIONAL REGULATOR-RELATED"/>
    <property type="match status" value="1"/>
</dbReference>
<evidence type="ECO:0000256" key="1">
    <source>
        <dbReference type="ARBA" id="ARBA00010466"/>
    </source>
</evidence>